<accession>A0A9W7MG46</accession>
<keyword evidence="4" id="KW-1185">Reference proteome</keyword>
<protein>
    <recommendedName>
        <fullName evidence="5">Reverse transcriptase domain-containing protein</fullName>
    </recommendedName>
</protein>
<evidence type="ECO:0000259" key="2">
    <source>
        <dbReference type="Pfam" id="PF03372"/>
    </source>
</evidence>
<evidence type="ECO:0008006" key="5">
    <source>
        <dbReference type="Google" id="ProtNLM"/>
    </source>
</evidence>
<dbReference type="Proteomes" id="UP001165190">
    <property type="component" value="Unassembled WGS sequence"/>
</dbReference>
<evidence type="ECO:0000313" key="3">
    <source>
        <dbReference type="EMBL" id="GMJ02918.1"/>
    </source>
</evidence>
<evidence type="ECO:0000313" key="4">
    <source>
        <dbReference type="Proteomes" id="UP001165190"/>
    </source>
</evidence>
<dbReference type="InterPro" id="IPR043502">
    <property type="entry name" value="DNA/RNA_pol_sf"/>
</dbReference>
<dbReference type="OrthoDB" id="1748430at2759"/>
<comment type="caution">
    <text evidence="3">The sequence shown here is derived from an EMBL/GenBank/DDBJ whole genome shotgun (WGS) entry which is preliminary data.</text>
</comment>
<dbReference type="AlphaFoldDB" id="A0A9W7MG46"/>
<gene>
    <name evidence="3" type="ORF">HRI_003961000</name>
</gene>
<organism evidence="3 4">
    <name type="scientific">Hibiscus trionum</name>
    <name type="common">Flower of an hour</name>
    <dbReference type="NCBI Taxonomy" id="183268"/>
    <lineage>
        <taxon>Eukaryota</taxon>
        <taxon>Viridiplantae</taxon>
        <taxon>Streptophyta</taxon>
        <taxon>Embryophyta</taxon>
        <taxon>Tracheophyta</taxon>
        <taxon>Spermatophyta</taxon>
        <taxon>Magnoliopsida</taxon>
        <taxon>eudicotyledons</taxon>
        <taxon>Gunneridae</taxon>
        <taxon>Pentapetalae</taxon>
        <taxon>rosids</taxon>
        <taxon>malvids</taxon>
        <taxon>Malvales</taxon>
        <taxon>Malvaceae</taxon>
        <taxon>Malvoideae</taxon>
        <taxon>Hibiscus</taxon>
    </lineage>
</organism>
<dbReference type="CDD" id="cd01650">
    <property type="entry name" value="RT_nLTR_like"/>
    <property type="match status" value="1"/>
</dbReference>
<dbReference type="PANTHER" id="PTHR33710:SF77">
    <property type="entry name" value="DNASE I-LIKE SUPERFAMILY PROTEIN"/>
    <property type="match status" value="1"/>
</dbReference>
<dbReference type="InterPro" id="IPR005135">
    <property type="entry name" value="Endo/exonuclease/phosphatase"/>
</dbReference>
<dbReference type="InterPro" id="IPR000477">
    <property type="entry name" value="RT_dom"/>
</dbReference>
<dbReference type="Pfam" id="PF03372">
    <property type="entry name" value="Exo_endo_phos"/>
    <property type="match status" value="1"/>
</dbReference>
<feature type="domain" description="Endonuclease/exonuclease/phosphatase" evidence="2">
    <location>
        <begin position="33"/>
        <end position="186"/>
    </location>
</feature>
<reference evidence="3" key="1">
    <citation type="submission" date="2023-05" db="EMBL/GenBank/DDBJ databases">
        <title>Genome and transcriptome analyses reveal genes involved in the formation of fine ridges on petal epidermal cells in Hibiscus trionum.</title>
        <authorList>
            <person name="Koshimizu S."/>
            <person name="Masuda S."/>
            <person name="Ishii T."/>
            <person name="Shirasu K."/>
            <person name="Hoshino A."/>
            <person name="Arita M."/>
        </authorList>
    </citation>
    <scope>NUCLEOTIDE SEQUENCE</scope>
    <source>
        <strain evidence="3">Hamamatsu line</strain>
    </source>
</reference>
<proteinExistence type="predicted"/>
<dbReference type="Gene3D" id="3.60.10.10">
    <property type="entry name" value="Endonuclease/exonuclease/phosphatase"/>
    <property type="match status" value="1"/>
</dbReference>
<dbReference type="EMBL" id="BSYR01000037">
    <property type="protein sequence ID" value="GMJ02918.1"/>
    <property type="molecule type" value="Genomic_DNA"/>
</dbReference>
<dbReference type="SUPFAM" id="SSF56672">
    <property type="entry name" value="DNA/RNA polymerases"/>
    <property type="match status" value="1"/>
</dbReference>
<name>A0A9W7MG46_HIBTR</name>
<dbReference type="PANTHER" id="PTHR33710">
    <property type="entry name" value="BNAC02G09200D PROTEIN"/>
    <property type="match status" value="1"/>
</dbReference>
<sequence length="559" mass="64338">METWLSGDKADRIISRLGFQFSFRVEAQGFCGGIWLLWNGDVTVSVISVSNQFIHTMIQGALLDEPCFLTVVYASPQAQYMRHLWDQLCDLNPGDERPWIIGGDFNALLHLDDRRGGQSGRNYVCRKFQDFVFSCALQEAVFKGSKYTWSRGDLYERLDRFLINAKWADSYPNCMVRHLQRIGSDHRPILLCMESGVPTMNAKVFRYVFAWHGSEGYDDVVEKAWDGSISYANNISKMQADLSIWNSQSFGSLGHRKRRIFARLGGIERALERRHSDHLYELARTLKVELEEILDMEESIWRQKARCEWVIGGDRNTKYYHALVNGRKKRNAIVCLKDDMGKWISDPEVLKRIALDFFAKLFSSEGDNGYTYNCRGFFKGLSMREKSGLDMQVSREEIHHALLQMHPSKAPGVDGFHALFFQRHWDVVGDVVCRYIQHMFSTGLVDPDLNRTLLVLIPKIEAPESIVNFRPISLCTVVYKILSKVLVNRLKPYLPRWVSENQTSFVPGRSITDNVVLAQEIIHSMRQKGGKNGWFAIKVDLEKAYDRLNGPLLMIRLVN</sequence>
<dbReference type="SUPFAM" id="SSF56219">
    <property type="entry name" value="DNase I-like"/>
    <property type="match status" value="1"/>
</dbReference>
<dbReference type="GO" id="GO:0003824">
    <property type="term" value="F:catalytic activity"/>
    <property type="evidence" value="ECO:0007669"/>
    <property type="project" value="InterPro"/>
</dbReference>
<evidence type="ECO:0000259" key="1">
    <source>
        <dbReference type="Pfam" id="PF00078"/>
    </source>
</evidence>
<dbReference type="InterPro" id="IPR036691">
    <property type="entry name" value="Endo/exonu/phosph_ase_sf"/>
</dbReference>
<feature type="domain" description="Reverse transcriptase" evidence="1">
    <location>
        <begin position="467"/>
        <end position="549"/>
    </location>
</feature>
<dbReference type="Pfam" id="PF00078">
    <property type="entry name" value="RVT_1"/>
    <property type="match status" value="1"/>
</dbReference>